<accession>A0A2Z2K9P1</accession>
<dbReference type="AlphaFoldDB" id="A0A2Z2K9P1"/>
<name>A0A2Z2K9P1_9BACL</name>
<dbReference type="RefSeq" id="WP_087913497.1">
    <property type="nucleotide sequence ID" value="NZ_CP021780.1"/>
</dbReference>
<dbReference type="Proteomes" id="UP000249890">
    <property type="component" value="Chromosome"/>
</dbReference>
<proteinExistence type="predicted"/>
<dbReference type="EMBL" id="CP021780">
    <property type="protein sequence ID" value="ASA19473.1"/>
    <property type="molecule type" value="Genomic_DNA"/>
</dbReference>
<protein>
    <submittedName>
        <fullName evidence="1">Uncharacterized protein</fullName>
    </submittedName>
</protein>
<gene>
    <name evidence="1" type="ORF">B9T62_00555</name>
</gene>
<keyword evidence="2" id="KW-1185">Reference proteome</keyword>
<organism evidence="1 2">
    <name type="scientific">Paenibacillus donghaensis</name>
    <dbReference type="NCBI Taxonomy" id="414771"/>
    <lineage>
        <taxon>Bacteria</taxon>
        <taxon>Bacillati</taxon>
        <taxon>Bacillota</taxon>
        <taxon>Bacilli</taxon>
        <taxon>Bacillales</taxon>
        <taxon>Paenibacillaceae</taxon>
        <taxon>Paenibacillus</taxon>
    </lineage>
</organism>
<sequence length="93" mass="10261">MYSDNMHHIYEVDIFETLAREESTLQALFRSHVEYVTRKQVEFPIINNADAVPDISHLRKAILCSAGNGVWIGKAVGEFIGGILGGIGGVFIL</sequence>
<evidence type="ECO:0000313" key="2">
    <source>
        <dbReference type="Proteomes" id="UP000249890"/>
    </source>
</evidence>
<dbReference type="KEGG" id="pdh:B9T62_00555"/>
<evidence type="ECO:0000313" key="1">
    <source>
        <dbReference type="EMBL" id="ASA19473.1"/>
    </source>
</evidence>
<reference evidence="1 2" key="1">
    <citation type="submission" date="2017-06" db="EMBL/GenBank/DDBJ databases">
        <title>Complete genome sequence of Paenibacillus donghaensis KCTC 13049T isolated from East Sea sediment, South Korea.</title>
        <authorList>
            <person name="Jung B.K."/>
            <person name="Hong S.-J."/>
            <person name="Shin J.-H."/>
        </authorList>
    </citation>
    <scope>NUCLEOTIDE SEQUENCE [LARGE SCALE GENOMIC DNA]</scope>
    <source>
        <strain evidence="1 2">KCTC 13049</strain>
    </source>
</reference>